<accession>A0AAW7CS08</accession>
<dbReference type="RefSeq" id="WP_286039426.1">
    <property type="nucleotide sequence ID" value="NZ_JASVWJ010000033.1"/>
</dbReference>
<comment type="caution">
    <text evidence="1">The sequence shown here is derived from an EMBL/GenBank/DDBJ whole genome shotgun (WGS) entry which is preliminary data.</text>
</comment>
<sequence>MTLFNLIYYIACGVFFITDLVCRTSRIREGAKWLLEEARRLQDIASELKQVESYTRYQHMPGAKELMEYVHYHTGFAFGELVYWRLNGRMGHLPSCLLRRLEDMGHHIDAEIWLRGYEAGFYDIEQQMMEIEIAGEYPEYIELSN</sequence>
<dbReference type="GeneID" id="83614426"/>
<protein>
    <submittedName>
        <fullName evidence="1">Uncharacterized protein</fullName>
    </submittedName>
</protein>
<dbReference type="AlphaFoldDB" id="A0AAW7CS08"/>
<organism evidence="1 2">
    <name type="scientific">Proteus faecis</name>
    <dbReference type="NCBI Taxonomy" id="2050967"/>
    <lineage>
        <taxon>Bacteria</taxon>
        <taxon>Pseudomonadati</taxon>
        <taxon>Pseudomonadota</taxon>
        <taxon>Gammaproteobacteria</taxon>
        <taxon>Enterobacterales</taxon>
        <taxon>Morganellaceae</taxon>
        <taxon>Proteus</taxon>
    </lineage>
</organism>
<dbReference type="EMBL" id="JASVWL010000033">
    <property type="protein sequence ID" value="MDL5356712.1"/>
    <property type="molecule type" value="Genomic_DNA"/>
</dbReference>
<evidence type="ECO:0000313" key="2">
    <source>
        <dbReference type="Proteomes" id="UP001224739"/>
    </source>
</evidence>
<dbReference type="Proteomes" id="UP001224739">
    <property type="component" value="Unassembled WGS sequence"/>
</dbReference>
<reference evidence="1" key="1">
    <citation type="submission" date="2023-06" db="EMBL/GenBank/DDBJ databases">
        <title>Acute promotion of culturable opportunistic pathogens and persistent increase of antibiotic resistance following antibiotic exposure in mouse gut microbiota.</title>
        <authorList>
            <person name="Li L."/>
            <person name="Wang B."/>
            <person name="Sun Y."/>
            <person name="Wang M."/>
            <person name="Xu H."/>
        </authorList>
    </citation>
    <scope>NUCLEOTIDE SEQUENCE</scope>
    <source>
        <strain evidence="1">EPA10_1</strain>
    </source>
</reference>
<gene>
    <name evidence="1" type="ORF">QSH02_17970</name>
</gene>
<proteinExistence type="predicted"/>
<evidence type="ECO:0000313" key="1">
    <source>
        <dbReference type="EMBL" id="MDL5356712.1"/>
    </source>
</evidence>
<name>A0AAW7CS08_9GAMM</name>